<proteinExistence type="predicted"/>
<name>A0A6V7PHI8_ANACO</name>
<gene>
    <name evidence="1" type="ORF">CB5_LOCUS13566</name>
</gene>
<protein>
    <submittedName>
        <fullName evidence="1">Uncharacterized protein</fullName>
    </submittedName>
</protein>
<accession>A0A6V7PHI8</accession>
<dbReference type="AlphaFoldDB" id="A0A6V7PHI8"/>
<evidence type="ECO:0000313" key="1">
    <source>
        <dbReference type="EMBL" id="CAD1830355.1"/>
    </source>
</evidence>
<organism evidence="1">
    <name type="scientific">Ananas comosus var. bracteatus</name>
    <name type="common">red pineapple</name>
    <dbReference type="NCBI Taxonomy" id="296719"/>
    <lineage>
        <taxon>Eukaryota</taxon>
        <taxon>Viridiplantae</taxon>
        <taxon>Streptophyta</taxon>
        <taxon>Embryophyta</taxon>
        <taxon>Tracheophyta</taxon>
        <taxon>Spermatophyta</taxon>
        <taxon>Magnoliopsida</taxon>
        <taxon>Liliopsida</taxon>
        <taxon>Poales</taxon>
        <taxon>Bromeliaceae</taxon>
        <taxon>Bromelioideae</taxon>
        <taxon>Ananas</taxon>
    </lineage>
</organism>
<sequence length="120" mass="13835">MRLQQRQEVAGEDPRKDLPLNRLNQVAVKIWILLRQLLGAQNKGLEQQTGRFHLYEFNMGLNPILKSKCSETSPISPQKATDQIPKFLTKIELEKTTKKLSNQIRTQLLDAQNLHPEFST</sequence>
<dbReference type="EMBL" id="LR862148">
    <property type="protein sequence ID" value="CAD1830355.1"/>
    <property type="molecule type" value="Genomic_DNA"/>
</dbReference>
<reference evidence="1" key="1">
    <citation type="submission" date="2020-07" db="EMBL/GenBank/DDBJ databases">
        <authorList>
            <person name="Lin J."/>
        </authorList>
    </citation>
    <scope>NUCLEOTIDE SEQUENCE</scope>
</reference>